<keyword evidence="11" id="KW-1185">Reference proteome</keyword>
<comment type="subcellular location">
    <subcellularLocation>
        <location evidence="6">Cytoplasm</location>
    </subcellularLocation>
    <text evidence="6">May associate with membranes.</text>
</comment>
<comment type="function">
    <text evidence="6">GTPase that associates with the 50S ribosomal subunit and may have a role during protein synthesis or ribosome biogenesis.</text>
</comment>
<feature type="binding site" evidence="8">
    <location>
        <position position="216"/>
    </location>
    <ligand>
        <name>Mg(2+)</name>
        <dbReference type="ChEBI" id="CHEBI:18420"/>
    </ligand>
</feature>
<dbReference type="Pfam" id="PF16360">
    <property type="entry name" value="GTP-bdg_M"/>
    <property type="match status" value="1"/>
</dbReference>
<dbReference type="Gene3D" id="3.40.50.11060">
    <property type="entry name" value="GTPase HflX, N-terminal domain"/>
    <property type="match status" value="1"/>
</dbReference>
<dbReference type="InterPro" id="IPR042108">
    <property type="entry name" value="GTPase_HflX_N_sf"/>
</dbReference>
<keyword evidence="4 8" id="KW-0460">Magnesium</keyword>
<dbReference type="InterPro" id="IPR032305">
    <property type="entry name" value="GTP-bd_M"/>
</dbReference>
<sequence length="428" mass="47949">MRTLSTLPERAERAFLMHVFHNESPREQAILRDELKNLAASAGAFVVDELAQQIDDPRAGTMIGKGKLEELRDRVALTEADLVIFSVDLTGSQVRNLEEGVNVRVIDRTQLILDLFAHRAVSAEGKAQVKLAQLSYLLPRLIGSSSHLSRLGGGIGTRGPGETQLETDRRKIRREISDLKRIVTAEGERRRENRRRRKRQGVYSIGLVGYTNAGKTTLLQRISKRYGEREVRSGNDRIFDTLDLTSRRITYEGRTWVVTDTVGFIRALPHHLVDAFRATLEEAIDADVLLHVVDAQDDDASAQMSTVYHVLDKELKSVAPVITVLNQKRNSPLAVHGDPKAKRVVAGDVTDEETLAKLMRVIDELLGVRVHLRLRVPSERGDLIARAYRSGFVENMSDEADSFHFDLQVDARDASLFLPFVESAYSAE</sequence>
<dbReference type="PANTHER" id="PTHR10229">
    <property type="entry name" value="GTP-BINDING PROTEIN HFLX"/>
    <property type="match status" value="1"/>
</dbReference>
<protein>
    <recommendedName>
        <fullName evidence="6">GTPase HflX</fullName>
    </recommendedName>
    <alternativeName>
        <fullName evidence="6">GTP-binding protein HflX</fullName>
    </alternativeName>
</protein>
<evidence type="ECO:0000313" key="10">
    <source>
        <dbReference type="EMBL" id="OPG16496.1"/>
    </source>
</evidence>
<dbReference type="PROSITE" id="PS51705">
    <property type="entry name" value="G_HFLX"/>
    <property type="match status" value="1"/>
</dbReference>
<evidence type="ECO:0000256" key="3">
    <source>
        <dbReference type="ARBA" id="ARBA00022741"/>
    </source>
</evidence>
<dbReference type="AlphaFoldDB" id="A0A1V4EU84"/>
<proteinExistence type="inferred from homology"/>
<comment type="subunit">
    <text evidence="6">Monomer. Associates with the 50S ribosomal subunit.</text>
</comment>
<dbReference type="InterPro" id="IPR030394">
    <property type="entry name" value="G_HFLX_dom"/>
</dbReference>
<dbReference type="GO" id="GO:0043022">
    <property type="term" value="F:ribosome binding"/>
    <property type="evidence" value="ECO:0007669"/>
    <property type="project" value="TreeGrafter"/>
</dbReference>
<evidence type="ECO:0000313" key="11">
    <source>
        <dbReference type="Proteomes" id="UP000190229"/>
    </source>
</evidence>
<keyword evidence="2 8" id="KW-0479">Metal-binding</keyword>
<dbReference type="HAMAP" id="MF_00900">
    <property type="entry name" value="GTPase_HflX"/>
    <property type="match status" value="1"/>
</dbReference>
<dbReference type="InterPro" id="IPR006073">
    <property type="entry name" value="GTP-bd"/>
</dbReference>
<dbReference type="InterPro" id="IPR025121">
    <property type="entry name" value="GTPase_HflX_N"/>
</dbReference>
<evidence type="ECO:0000256" key="8">
    <source>
        <dbReference type="PIRSR" id="PIRSR006809-2"/>
    </source>
</evidence>
<comment type="similarity">
    <text evidence="6">Belongs to the TRAFAC class OBG-HflX-like GTPase superfamily. HflX GTPase family.</text>
</comment>
<dbReference type="GO" id="GO:0005737">
    <property type="term" value="C:cytoplasm"/>
    <property type="evidence" value="ECO:0007669"/>
    <property type="project" value="UniProtKB-SubCell"/>
</dbReference>
<keyword evidence="5 6" id="KW-0342">GTP-binding</keyword>
<feature type="domain" description="Hflx-type G" evidence="9">
    <location>
        <begin position="203"/>
        <end position="295"/>
    </location>
</feature>
<evidence type="ECO:0000256" key="7">
    <source>
        <dbReference type="PIRSR" id="PIRSR006809-1"/>
    </source>
</evidence>
<dbReference type="PRINTS" id="PR00326">
    <property type="entry name" value="GTP1OBG"/>
</dbReference>
<dbReference type="GO" id="GO:0003924">
    <property type="term" value="F:GTPase activity"/>
    <property type="evidence" value="ECO:0007669"/>
    <property type="project" value="UniProtKB-UniRule"/>
</dbReference>
<evidence type="ECO:0000256" key="6">
    <source>
        <dbReference type="HAMAP-Rule" id="MF_00900"/>
    </source>
</evidence>
<accession>A0A1V4EU84</accession>
<evidence type="ECO:0000256" key="4">
    <source>
        <dbReference type="ARBA" id="ARBA00022842"/>
    </source>
</evidence>
<dbReference type="Pfam" id="PF13167">
    <property type="entry name" value="GTP-bdg_N"/>
    <property type="match status" value="1"/>
</dbReference>
<dbReference type="EMBL" id="MWPS01000016">
    <property type="protein sequence ID" value="OPG16496.1"/>
    <property type="molecule type" value="Genomic_DNA"/>
</dbReference>
<dbReference type="Proteomes" id="UP000190229">
    <property type="component" value="Unassembled WGS sequence"/>
</dbReference>
<dbReference type="SUPFAM" id="SSF52540">
    <property type="entry name" value="P-loop containing nucleoside triphosphate hydrolases"/>
    <property type="match status" value="1"/>
</dbReference>
<feature type="binding site" evidence="7">
    <location>
        <begin position="239"/>
        <end position="243"/>
    </location>
    <ligand>
        <name>GTP</name>
        <dbReference type="ChEBI" id="CHEBI:37565"/>
    </ligand>
</feature>
<dbReference type="PIRSF" id="PIRSF006809">
    <property type="entry name" value="GTP-binding_hflX_prd"/>
    <property type="match status" value="1"/>
</dbReference>
<gene>
    <name evidence="6" type="primary">hflX</name>
    <name evidence="10" type="ORF">B2M26_06370</name>
</gene>
<feature type="binding site" evidence="7">
    <location>
        <begin position="209"/>
        <end position="216"/>
    </location>
    <ligand>
        <name>GTP</name>
        <dbReference type="ChEBI" id="CHEBI:37565"/>
    </ligand>
</feature>
<dbReference type="PANTHER" id="PTHR10229:SF0">
    <property type="entry name" value="GTP-BINDING PROTEIN 6-RELATED"/>
    <property type="match status" value="1"/>
</dbReference>
<evidence type="ECO:0000256" key="5">
    <source>
        <dbReference type="ARBA" id="ARBA00023134"/>
    </source>
</evidence>
<dbReference type="Gene3D" id="3.40.50.300">
    <property type="entry name" value="P-loop containing nucleotide triphosphate hydrolases"/>
    <property type="match status" value="1"/>
</dbReference>
<evidence type="ECO:0000256" key="1">
    <source>
        <dbReference type="ARBA" id="ARBA00022490"/>
    </source>
</evidence>
<keyword evidence="1 6" id="KW-0963">Cytoplasm</keyword>
<comment type="cofactor">
    <cofactor evidence="8">
        <name>Mg(2+)</name>
        <dbReference type="ChEBI" id="CHEBI:18420"/>
    </cofactor>
</comment>
<feature type="binding site" evidence="8">
    <location>
        <position position="241"/>
    </location>
    <ligand>
        <name>Mg(2+)</name>
        <dbReference type="ChEBI" id="CHEBI:18420"/>
    </ligand>
</feature>
<reference evidence="10 11" key="1">
    <citation type="submission" date="2017-02" db="EMBL/GenBank/DDBJ databases">
        <title>Draft genome of Acidibacillus ferrooxidans Huett2.</title>
        <authorList>
            <person name="Schopf S."/>
        </authorList>
    </citation>
    <scope>NUCLEOTIDE SEQUENCE [LARGE SCALE GENOMIC DNA]</scope>
    <source>
        <strain evidence="10 11">Huett2</strain>
    </source>
</reference>
<dbReference type="NCBIfam" id="TIGR03156">
    <property type="entry name" value="GTP_HflX"/>
    <property type="match status" value="1"/>
</dbReference>
<dbReference type="FunFam" id="3.40.50.11060:FF:000001">
    <property type="entry name" value="GTPase HflX"/>
    <property type="match status" value="1"/>
</dbReference>
<evidence type="ECO:0000256" key="2">
    <source>
        <dbReference type="ARBA" id="ARBA00022723"/>
    </source>
</evidence>
<dbReference type="InterPro" id="IPR016496">
    <property type="entry name" value="GTPase_HflX"/>
</dbReference>
<dbReference type="GO" id="GO:0005525">
    <property type="term" value="F:GTP binding"/>
    <property type="evidence" value="ECO:0007669"/>
    <property type="project" value="UniProtKB-UniRule"/>
</dbReference>
<evidence type="ECO:0000259" key="9">
    <source>
        <dbReference type="PROSITE" id="PS51705"/>
    </source>
</evidence>
<dbReference type="GO" id="GO:0046872">
    <property type="term" value="F:metal ion binding"/>
    <property type="evidence" value="ECO:0007669"/>
    <property type="project" value="UniProtKB-KW"/>
</dbReference>
<comment type="caution">
    <text evidence="10">The sequence shown here is derived from an EMBL/GenBank/DDBJ whole genome shotgun (WGS) entry which is preliminary data.</text>
</comment>
<dbReference type="InterPro" id="IPR027417">
    <property type="entry name" value="P-loop_NTPase"/>
</dbReference>
<feature type="binding site" evidence="7">
    <location>
        <begin position="260"/>
        <end position="263"/>
    </location>
    <ligand>
        <name>GTP</name>
        <dbReference type="ChEBI" id="CHEBI:37565"/>
    </ligand>
</feature>
<dbReference type="Gene3D" id="6.10.250.2860">
    <property type="match status" value="1"/>
</dbReference>
<organism evidence="10 11">
    <name type="scientific">Ferroacidibacillus organovorans</name>
    <dbReference type="NCBI Taxonomy" id="1765683"/>
    <lineage>
        <taxon>Bacteria</taxon>
        <taxon>Bacillati</taxon>
        <taxon>Bacillota</taxon>
        <taxon>Bacilli</taxon>
        <taxon>Bacillales</taxon>
        <taxon>Alicyclobacillaceae</taxon>
        <taxon>Ferroacidibacillus</taxon>
    </lineage>
</organism>
<keyword evidence="3 6" id="KW-0547">Nucleotide-binding</keyword>
<name>A0A1V4EU84_9BACL</name>
<dbReference type="Pfam" id="PF01926">
    <property type="entry name" value="MMR_HSR1"/>
    <property type="match status" value="1"/>
</dbReference>